<dbReference type="EMBL" id="GBXM01099522">
    <property type="protein sequence ID" value="JAH09055.1"/>
    <property type="molecule type" value="Transcribed_RNA"/>
</dbReference>
<organism evidence="1">
    <name type="scientific">Anguilla anguilla</name>
    <name type="common">European freshwater eel</name>
    <name type="synonym">Muraena anguilla</name>
    <dbReference type="NCBI Taxonomy" id="7936"/>
    <lineage>
        <taxon>Eukaryota</taxon>
        <taxon>Metazoa</taxon>
        <taxon>Chordata</taxon>
        <taxon>Craniata</taxon>
        <taxon>Vertebrata</taxon>
        <taxon>Euteleostomi</taxon>
        <taxon>Actinopterygii</taxon>
        <taxon>Neopterygii</taxon>
        <taxon>Teleostei</taxon>
        <taxon>Anguilliformes</taxon>
        <taxon>Anguillidae</taxon>
        <taxon>Anguilla</taxon>
    </lineage>
</organism>
<name>A0A0E9PY89_ANGAN</name>
<evidence type="ECO:0000313" key="1">
    <source>
        <dbReference type="EMBL" id="JAH09055.1"/>
    </source>
</evidence>
<sequence>MRLGCCWYRINAVMLDTSPMDQQRKQ</sequence>
<accession>A0A0E9PY89</accession>
<reference evidence="1" key="1">
    <citation type="submission" date="2014-11" db="EMBL/GenBank/DDBJ databases">
        <authorList>
            <person name="Amaro Gonzalez C."/>
        </authorList>
    </citation>
    <scope>NUCLEOTIDE SEQUENCE</scope>
</reference>
<reference evidence="1" key="2">
    <citation type="journal article" date="2015" name="Fish Shellfish Immunol.">
        <title>Early steps in the European eel (Anguilla anguilla)-Vibrio vulnificus interaction in the gills: Role of the RtxA13 toxin.</title>
        <authorList>
            <person name="Callol A."/>
            <person name="Pajuelo D."/>
            <person name="Ebbesson L."/>
            <person name="Teles M."/>
            <person name="MacKenzie S."/>
            <person name="Amaro C."/>
        </authorList>
    </citation>
    <scope>NUCLEOTIDE SEQUENCE</scope>
</reference>
<protein>
    <submittedName>
        <fullName evidence="1">Uncharacterized protein</fullName>
    </submittedName>
</protein>
<dbReference type="AlphaFoldDB" id="A0A0E9PY89"/>
<proteinExistence type="predicted"/>